<dbReference type="EMBL" id="BSDY01000031">
    <property type="protein sequence ID" value="GLI58026.1"/>
    <property type="molecule type" value="Genomic_DNA"/>
</dbReference>
<name>A0A9W6GQ46_9FUSO</name>
<dbReference type="Proteomes" id="UP001144471">
    <property type="component" value="Unassembled WGS sequence"/>
</dbReference>
<accession>A0A9W6GQ46</accession>
<keyword evidence="2" id="KW-1185">Reference proteome</keyword>
<sequence length="68" mass="7739">MKVKDMTPLMRETLIKKHPTLECPFADGEFFEASLYLSIRCSAVDGSCTYRVSGKDEYKSCKILKDRG</sequence>
<organism evidence="1 2">
    <name type="scientific">Propionigenium maris DSM 9537</name>
    <dbReference type="NCBI Taxonomy" id="1123000"/>
    <lineage>
        <taxon>Bacteria</taxon>
        <taxon>Fusobacteriati</taxon>
        <taxon>Fusobacteriota</taxon>
        <taxon>Fusobacteriia</taxon>
        <taxon>Fusobacteriales</taxon>
        <taxon>Fusobacteriaceae</taxon>
        <taxon>Propionigenium</taxon>
    </lineage>
</organism>
<protein>
    <submittedName>
        <fullName evidence="1">Uncharacterized protein</fullName>
    </submittedName>
</protein>
<reference evidence="1" key="1">
    <citation type="submission" date="2022-12" db="EMBL/GenBank/DDBJ databases">
        <title>Reference genome sequencing for broad-spectrum identification of bacterial and archaeal isolates by mass spectrometry.</title>
        <authorList>
            <person name="Sekiguchi Y."/>
            <person name="Tourlousse D.M."/>
        </authorList>
    </citation>
    <scope>NUCLEOTIDE SEQUENCE</scope>
    <source>
        <strain evidence="1">10succ1</strain>
    </source>
</reference>
<dbReference type="AlphaFoldDB" id="A0A9W6GQ46"/>
<evidence type="ECO:0000313" key="2">
    <source>
        <dbReference type="Proteomes" id="UP001144471"/>
    </source>
</evidence>
<gene>
    <name evidence="1" type="ORF">PM10SUCC1_35400</name>
</gene>
<evidence type="ECO:0000313" key="1">
    <source>
        <dbReference type="EMBL" id="GLI58026.1"/>
    </source>
</evidence>
<dbReference type="RefSeq" id="WP_281837699.1">
    <property type="nucleotide sequence ID" value="NZ_BSDY01000031.1"/>
</dbReference>
<proteinExistence type="predicted"/>
<comment type="caution">
    <text evidence="1">The sequence shown here is derived from an EMBL/GenBank/DDBJ whole genome shotgun (WGS) entry which is preliminary data.</text>
</comment>